<evidence type="ECO:0000313" key="2">
    <source>
        <dbReference type="Proteomes" id="UP000316775"/>
    </source>
</evidence>
<proteinExistence type="predicted"/>
<organism evidence="1 2">
    <name type="scientific">Flavobacterium flevense</name>
    <dbReference type="NCBI Taxonomy" id="983"/>
    <lineage>
        <taxon>Bacteria</taxon>
        <taxon>Pseudomonadati</taxon>
        <taxon>Bacteroidota</taxon>
        <taxon>Flavobacteriia</taxon>
        <taxon>Flavobacteriales</taxon>
        <taxon>Flavobacteriaceae</taxon>
        <taxon>Flavobacterium</taxon>
    </lineage>
</organism>
<keyword evidence="2" id="KW-1185">Reference proteome</keyword>
<dbReference type="EMBL" id="BJNP01000064">
    <property type="protein sequence ID" value="GEC73754.1"/>
    <property type="molecule type" value="Genomic_DNA"/>
</dbReference>
<dbReference type="AlphaFoldDB" id="A0A4Y4B4B4"/>
<name>A0A4Y4B4B4_9FLAO</name>
<reference evidence="1 2" key="1">
    <citation type="submission" date="2019-06" db="EMBL/GenBank/DDBJ databases">
        <title>Whole genome shotgun sequence of Flavobacterium flevense NBRC 14960.</title>
        <authorList>
            <person name="Hosoyama A."/>
            <person name="Uohara A."/>
            <person name="Ohji S."/>
            <person name="Ichikawa N."/>
        </authorList>
    </citation>
    <scope>NUCLEOTIDE SEQUENCE [LARGE SCALE GENOMIC DNA]</scope>
    <source>
        <strain evidence="1 2">NBRC 14960</strain>
    </source>
</reference>
<sequence>MMPKIKKVIIPVFKRVNTNNWEEIIGNIVKNKTFRNMLKIPNPNDCFK</sequence>
<comment type="caution">
    <text evidence="1">The sequence shown here is derived from an EMBL/GenBank/DDBJ whole genome shotgun (WGS) entry which is preliminary data.</text>
</comment>
<gene>
    <name evidence="1" type="ORF">FFL01_32930</name>
</gene>
<protein>
    <submittedName>
        <fullName evidence="1">Uncharacterized protein</fullName>
    </submittedName>
</protein>
<dbReference type="Proteomes" id="UP000316775">
    <property type="component" value="Unassembled WGS sequence"/>
</dbReference>
<evidence type="ECO:0000313" key="1">
    <source>
        <dbReference type="EMBL" id="GEC73754.1"/>
    </source>
</evidence>
<accession>A0A4Y4B4B4</accession>